<organism evidence="1 2">
    <name type="scientific">Corynespora cassiicola Philippines</name>
    <dbReference type="NCBI Taxonomy" id="1448308"/>
    <lineage>
        <taxon>Eukaryota</taxon>
        <taxon>Fungi</taxon>
        <taxon>Dikarya</taxon>
        <taxon>Ascomycota</taxon>
        <taxon>Pezizomycotina</taxon>
        <taxon>Dothideomycetes</taxon>
        <taxon>Pleosporomycetidae</taxon>
        <taxon>Pleosporales</taxon>
        <taxon>Corynesporascaceae</taxon>
        <taxon>Corynespora</taxon>
    </lineage>
</organism>
<name>A0A2T2P678_CORCC</name>
<dbReference type="AlphaFoldDB" id="A0A2T2P678"/>
<protein>
    <submittedName>
        <fullName evidence="1">Uncharacterized protein</fullName>
    </submittedName>
</protein>
<accession>A0A2T2P678</accession>
<evidence type="ECO:0000313" key="2">
    <source>
        <dbReference type="Proteomes" id="UP000240883"/>
    </source>
</evidence>
<reference evidence="1 2" key="1">
    <citation type="journal article" date="2018" name="Front. Microbiol.">
        <title>Genome-Wide Analysis of Corynespora cassiicola Leaf Fall Disease Putative Effectors.</title>
        <authorList>
            <person name="Lopez D."/>
            <person name="Ribeiro S."/>
            <person name="Label P."/>
            <person name="Fumanal B."/>
            <person name="Venisse J.S."/>
            <person name="Kohler A."/>
            <person name="de Oliveira R.R."/>
            <person name="Labutti K."/>
            <person name="Lipzen A."/>
            <person name="Lail K."/>
            <person name="Bauer D."/>
            <person name="Ohm R.A."/>
            <person name="Barry K.W."/>
            <person name="Spatafora J."/>
            <person name="Grigoriev I.V."/>
            <person name="Martin F.M."/>
            <person name="Pujade-Renaud V."/>
        </authorList>
    </citation>
    <scope>NUCLEOTIDE SEQUENCE [LARGE SCALE GENOMIC DNA]</scope>
    <source>
        <strain evidence="1 2">Philippines</strain>
    </source>
</reference>
<sequence>MLSPPLVIPANCLQLPQAIILAPCLSMARPVPLRSIIRSMTPNPRKKKRERSPEKGEQVCVLHVCVRSCMRGELKGKG</sequence>
<gene>
    <name evidence="1" type="ORF">BS50DRAFT_181230</name>
</gene>
<proteinExistence type="predicted"/>
<dbReference type="EMBL" id="KZ678129">
    <property type="protein sequence ID" value="PSN73182.1"/>
    <property type="molecule type" value="Genomic_DNA"/>
</dbReference>
<evidence type="ECO:0000313" key="1">
    <source>
        <dbReference type="EMBL" id="PSN73182.1"/>
    </source>
</evidence>
<dbReference type="Proteomes" id="UP000240883">
    <property type="component" value="Unassembled WGS sequence"/>
</dbReference>
<keyword evidence="2" id="KW-1185">Reference proteome</keyword>